<dbReference type="EMBL" id="JAAAMU010000003">
    <property type="protein sequence ID" value="NBC68709.1"/>
    <property type="molecule type" value="Genomic_DNA"/>
</dbReference>
<proteinExistence type="predicted"/>
<reference evidence="1 2" key="1">
    <citation type="submission" date="2020-01" db="EMBL/GenBank/DDBJ databases">
        <title>Paenibacillus soybeanensis sp. nov. isolated from the nodules of soybean (Glycine max(L.) Merr).</title>
        <authorList>
            <person name="Wang H."/>
        </authorList>
    </citation>
    <scope>NUCLEOTIDE SEQUENCE [LARGE SCALE GENOMIC DNA]</scope>
    <source>
        <strain evidence="1 2">DSM 23054</strain>
    </source>
</reference>
<sequence>MSRSENENVTSFKALQLWRSIPQQYRDKLVRNVFCGNCGGAVEIVDYSIREEKYALLLTGKCRTCGKPVARVVENE</sequence>
<name>A0A7X4YNJ3_9BACL</name>
<organism evidence="1 2">
    <name type="scientific">Paenibacillus sacheonensis</name>
    <dbReference type="NCBI Taxonomy" id="742054"/>
    <lineage>
        <taxon>Bacteria</taxon>
        <taxon>Bacillati</taxon>
        <taxon>Bacillota</taxon>
        <taxon>Bacilli</taxon>
        <taxon>Bacillales</taxon>
        <taxon>Paenibacillaceae</taxon>
        <taxon>Paenibacillus</taxon>
    </lineage>
</organism>
<dbReference type="OrthoDB" id="2647637at2"/>
<dbReference type="Proteomes" id="UP000558113">
    <property type="component" value="Unassembled WGS sequence"/>
</dbReference>
<dbReference type="RefSeq" id="WP_161695798.1">
    <property type="nucleotide sequence ID" value="NZ_JAAAMU010000003.1"/>
</dbReference>
<evidence type="ECO:0000313" key="1">
    <source>
        <dbReference type="EMBL" id="NBC68709.1"/>
    </source>
</evidence>
<protein>
    <submittedName>
        <fullName evidence="1">Uncharacterized protein</fullName>
    </submittedName>
</protein>
<accession>A0A7X4YNJ3</accession>
<gene>
    <name evidence="1" type="ORF">GT003_06900</name>
</gene>
<keyword evidence="2" id="KW-1185">Reference proteome</keyword>
<comment type="caution">
    <text evidence="1">The sequence shown here is derived from an EMBL/GenBank/DDBJ whole genome shotgun (WGS) entry which is preliminary data.</text>
</comment>
<dbReference type="AlphaFoldDB" id="A0A7X4YNJ3"/>
<evidence type="ECO:0000313" key="2">
    <source>
        <dbReference type="Proteomes" id="UP000558113"/>
    </source>
</evidence>